<dbReference type="Pfam" id="PF00361">
    <property type="entry name" value="Proton_antipo_M"/>
    <property type="match status" value="1"/>
</dbReference>
<feature type="transmembrane region" description="Helical" evidence="6">
    <location>
        <begin position="346"/>
        <end position="371"/>
    </location>
</feature>
<feature type="transmembrane region" description="Helical" evidence="6">
    <location>
        <begin position="308"/>
        <end position="330"/>
    </location>
</feature>
<reference evidence="8 9" key="1">
    <citation type="submission" date="2017-08" db="EMBL/GenBank/DDBJ databases">
        <title>Resequencing and Reannotation of the genome of Pyrococcus furiosus type strain DSM3638.</title>
        <authorList>
            <person name="Reichelt R.M."/>
            <person name="Bunk B."/>
        </authorList>
    </citation>
    <scope>NUCLEOTIDE SEQUENCE [LARGE SCALE GENOMIC DNA]</scope>
    <source>
        <strain evidence="8 9">DSM 3638</strain>
    </source>
</reference>
<feature type="transmembrane region" description="Helical" evidence="6">
    <location>
        <begin position="470"/>
        <end position="486"/>
    </location>
</feature>
<dbReference type="GeneID" id="41712956"/>
<evidence type="ECO:0000259" key="7">
    <source>
        <dbReference type="Pfam" id="PF00361"/>
    </source>
</evidence>
<organism evidence="8 9">
    <name type="scientific">Pyrococcus furiosus (strain ATCC 43587 / DSM 3638 / JCM 8422 / Vc1)</name>
    <dbReference type="NCBI Taxonomy" id="186497"/>
    <lineage>
        <taxon>Archaea</taxon>
        <taxon>Methanobacteriati</taxon>
        <taxon>Methanobacteriota</taxon>
        <taxon>Thermococci</taxon>
        <taxon>Thermococcales</taxon>
        <taxon>Thermococcaceae</taxon>
        <taxon>Pyrococcus</taxon>
    </lineage>
</organism>
<keyword evidence="3 6" id="KW-0812">Transmembrane</keyword>
<dbReference type="OrthoDB" id="101192at2157"/>
<feature type="transmembrane region" description="Helical" evidence="6">
    <location>
        <begin position="259"/>
        <end position="277"/>
    </location>
</feature>
<feature type="transmembrane region" description="Helical" evidence="6">
    <location>
        <begin position="6"/>
        <end position="23"/>
    </location>
</feature>
<evidence type="ECO:0000313" key="9">
    <source>
        <dbReference type="Proteomes" id="UP000324354"/>
    </source>
</evidence>
<accession>A0A5C0XPZ9</accession>
<dbReference type="PANTHER" id="PTHR42703">
    <property type="entry name" value="NADH DEHYDROGENASE"/>
    <property type="match status" value="1"/>
</dbReference>
<dbReference type="NCBIfam" id="NF006237">
    <property type="entry name" value="PRK08375.1-2"/>
    <property type="match status" value="1"/>
</dbReference>
<evidence type="ECO:0000256" key="3">
    <source>
        <dbReference type="ARBA" id="ARBA00022692"/>
    </source>
</evidence>
<dbReference type="AlphaFoldDB" id="A0A5C0XPZ9"/>
<keyword evidence="5 6" id="KW-0472">Membrane</keyword>
<evidence type="ECO:0000256" key="5">
    <source>
        <dbReference type="ARBA" id="ARBA00023136"/>
    </source>
</evidence>
<dbReference type="Proteomes" id="UP000324354">
    <property type="component" value="Chromosome"/>
</dbReference>
<feature type="transmembrane region" description="Helical" evidence="6">
    <location>
        <begin position="80"/>
        <end position="102"/>
    </location>
</feature>
<keyword evidence="4 6" id="KW-1133">Transmembrane helix</keyword>
<feature type="transmembrane region" description="Helical" evidence="6">
    <location>
        <begin position="383"/>
        <end position="404"/>
    </location>
</feature>
<proteinExistence type="predicted"/>
<evidence type="ECO:0000256" key="6">
    <source>
        <dbReference type="SAM" id="Phobius"/>
    </source>
</evidence>
<feature type="transmembrane region" description="Helical" evidence="6">
    <location>
        <begin position="231"/>
        <end position="253"/>
    </location>
</feature>
<dbReference type="RefSeq" id="WP_011012287.1">
    <property type="nucleotide sequence ID" value="NC_003413.1"/>
</dbReference>
<dbReference type="GO" id="GO:0008137">
    <property type="term" value="F:NADH dehydrogenase (ubiquinone) activity"/>
    <property type="evidence" value="ECO:0007669"/>
    <property type="project" value="InterPro"/>
</dbReference>
<feature type="transmembrane region" description="Helical" evidence="6">
    <location>
        <begin position="159"/>
        <end position="179"/>
    </location>
</feature>
<dbReference type="PRINTS" id="PR01437">
    <property type="entry name" value="NUOXDRDTASE4"/>
</dbReference>
<feature type="transmembrane region" description="Helical" evidence="6">
    <location>
        <begin position="416"/>
        <end position="436"/>
    </location>
</feature>
<sequence length="487" mass="53297">MNASILALLPAIFSLLIYLFGSLKIEGSIRARFKLPLTLEVKVLYLLGVFLPVILLPFSQGGVVGGYSRLLGIEVDLDSITFLFLIAELTVFSMSSLYVVTYATEWRKLSLLLLMHSGLIGAFISKDLFNFYVFMELSAISSFALIASSKEKGSYKAAYNYLLLSMTASYLLVLSLGMIYFSTGTLNVKLAQGREVPRIAVLIASLALSLKSGIFPLHIWLPDAHSKADTYLSAILSGIAVKAPVYGLVLLSYLADLSFLRPLAMMSMIFGVVLAMVQVNAKRVLAYHTVSQMGYVLLAISYNNPYAAAIYSFAHAIFKSGLFLSIGALVDARKRKELNYLGCRNCYILLITVAILSLSIAGFGITVGGVAKEILSKATKEEALIYGVSLGTAFSFAKLNYYLWKGYGHKPSVKRVIPSLVLSLIALGMGIMWNGTPSYKDVLIPLGFVLFLLAKDYVPKRDYIIRVEPNYGVALLVLLISLFSIIT</sequence>
<keyword evidence="2" id="KW-1003">Cell membrane</keyword>
<feature type="transmembrane region" description="Helical" evidence="6">
    <location>
        <begin position="43"/>
        <end position="60"/>
    </location>
</feature>
<comment type="subcellular location">
    <subcellularLocation>
        <location evidence="1">Cell membrane</location>
        <topology evidence="1">Multi-pass membrane protein</topology>
    </subcellularLocation>
</comment>
<name>A0A5C0XPZ9_PYRFU</name>
<dbReference type="InterPro" id="IPR003918">
    <property type="entry name" value="NADH_UbQ_OxRdtase"/>
</dbReference>
<feature type="transmembrane region" description="Helical" evidence="6">
    <location>
        <begin position="199"/>
        <end position="219"/>
    </location>
</feature>
<evidence type="ECO:0000256" key="1">
    <source>
        <dbReference type="ARBA" id="ARBA00004651"/>
    </source>
</evidence>
<feature type="transmembrane region" description="Helical" evidence="6">
    <location>
        <begin position="131"/>
        <end position="147"/>
    </location>
</feature>
<evidence type="ECO:0000256" key="4">
    <source>
        <dbReference type="ARBA" id="ARBA00022989"/>
    </source>
</evidence>
<dbReference type="InterPro" id="IPR001750">
    <property type="entry name" value="ND/Mrp_TM"/>
</dbReference>
<gene>
    <name evidence="8" type="ORF">PFDSM3638_05750</name>
</gene>
<dbReference type="GO" id="GO:0005886">
    <property type="term" value="C:plasma membrane"/>
    <property type="evidence" value="ECO:0007669"/>
    <property type="project" value="UniProtKB-SubCell"/>
</dbReference>
<dbReference type="InterPro" id="IPR050586">
    <property type="entry name" value="CPA3_Na-H_Antiporter_D"/>
</dbReference>
<dbReference type="GeneID" id="13301752"/>
<dbReference type="GO" id="GO:0042773">
    <property type="term" value="P:ATP synthesis coupled electron transport"/>
    <property type="evidence" value="ECO:0007669"/>
    <property type="project" value="InterPro"/>
</dbReference>
<dbReference type="PANTHER" id="PTHR42703:SF1">
    <property type="entry name" value="NA(+)_H(+) ANTIPORTER SUBUNIT D1"/>
    <property type="match status" value="1"/>
</dbReference>
<evidence type="ECO:0000313" key="8">
    <source>
        <dbReference type="EMBL" id="QEK78802.1"/>
    </source>
</evidence>
<feature type="domain" description="NADH:quinone oxidoreductase/Mrp antiporter transmembrane" evidence="7">
    <location>
        <begin position="125"/>
        <end position="372"/>
    </location>
</feature>
<dbReference type="EMBL" id="CP023154">
    <property type="protein sequence ID" value="QEK78802.1"/>
    <property type="molecule type" value="Genomic_DNA"/>
</dbReference>
<evidence type="ECO:0000256" key="2">
    <source>
        <dbReference type="ARBA" id="ARBA00022475"/>
    </source>
</evidence>
<protein>
    <submittedName>
        <fullName evidence="8">Cation:proton antiporter</fullName>
    </submittedName>
</protein>